<organism evidence="5 6">
    <name type="scientific">Vibrio ostreae</name>
    <dbReference type="NCBI Taxonomy" id="2841925"/>
    <lineage>
        <taxon>Bacteria</taxon>
        <taxon>Pseudomonadati</taxon>
        <taxon>Pseudomonadota</taxon>
        <taxon>Gammaproteobacteria</taxon>
        <taxon>Vibrionales</taxon>
        <taxon>Vibrionaceae</taxon>
        <taxon>Vibrio</taxon>
    </lineage>
</organism>
<dbReference type="GO" id="GO:0003700">
    <property type="term" value="F:DNA-binding transcription factor activity"/>
    <property type="evidence" value="ECO:0007669"/>
    <property type="project" value="InterPro"/>
</dbReference>
<dbReference type="PROSITE" id="PS01117">
    <property type="entry name" value="HTH_MARR_1"/>
    <property type="match status" value="1"/>
</dbReference>
<dbReference type="SUPFAM" id="SSF46785">
    <property type="entry name" value="Winged helix' DNA-binding domain"/>
    <property type="match status" value="1"/>
</dbReference>
<dbReference type="RefSeq" id="WP_136484602.1">
    <property type="nucleotide sequence ID" value="NZ_CP076643.1"/>
</dbReference>
<sequence length="145" mass="16766">MNSSPIEHHIAYLTQCMRENITHELERQGVLLPFFQSLALHYIATHLPCTAHDVAMAIKKDKAQVTRLINELIKLELVDREQNPHDKRELILSLTESGQTLALQIKEVRRVVSARMTEGLDDEQQAQMQQWLVRMIDNLACQQSR</sequence>
<proteinExistence type="predicted"/>
<feature type="domain" description="HTH marR-type" evidence="4">
    <location>
        <begin position="3"/>
        <end position="137"/>
    </location>
</feature>
<evidence type="ECO:0000256" key="2">
    <source>
        <dbReference type="ARBA" id="ARBA00023125"/>
    </source>
</evidence>
<dbReference type="Proteomes" id="UP000694232">
    <property type="component" value="Chromosome 1"/>
</dbReference>
<dbReference type="PANTHER" id="PTHR42756:SF1">
    <property type="entry name" value="TRANSCRIPTIONAL REPRESSOR OF EMRAB OPERON"/>
    <property type="match status" value="1"/>
</dbReference>
<dbReference type="InterPro" id="IPR036388">
    <property type="entry name" value="WH-like_DNA-bd_sf"/>
</dbReference>
<keyword evidence="6" id="KW-1185">Reference proteome</keyword>
<keyword evidence="2" id="KW-0238">DNA-binding</keyword>
<dbReference type="InterPro" id="IPR023187">
    <property type="entry name" value="Tscrpt_reg_MarR-type_CS"/>
</dbReference>
<evidence type="ECO:0000313" key="6">
    <source>
        <dbReference type="Proteomes" id="UP000694232"/>
    </source>
</evidence>
<dbReference type="PROSITE" id="PS50995">
    <property type="entry name" value="HTH_MARR_2"/>
    <property type="match status" value="1"/>
</dbReference>
<dbReference type="InterPro" id="IPR000835">
    <property type="entry name" value="HTH_MarR-typ"/>
</dbReference>
<name>A0A975UCU1_9VIBR</name>
<dbReference type="Pfam" id="PF12802">
    <property type="entry name" value="MarR_2"/>
    <property type="match status" value="1"/>
</dbReference>
<dbReference type="EMBL" id="CP076643">
    <property type="protein sequence ID" value="QXO18567.1"/>
    <property type="molecule type" value="Genomic_DNA"/>
</dbReference>
<accession>A0A975UCU1</accession>
<dbReference type="Gene3D" id="1.10.10.10">
    <property type="entry name" value="Winged helix-like DNA-binding domain superfamily/Winged helix DNA-binding domain"/>
    <property type="match status" value="1"/>
</dbReference>
<dbReference type="PANTHER" id="PTHR42756">
    <property type="entry name" value="TRANSCRIPTIONAL REGULATOR, MARR"/>
    <property type="match status" value="1"/>
</dbReference>
<dbReference type="AlphaFoldDB" id="A0A975UCU1"/>
<gene>
    <name evidence="5" type="ORF">KNV97_09975</name>
</gene>
<evidence type="ECO:0000256" key="3">
    <source>
        <dbReference type="ARBA" id="ARBA00023163"/>
    </source>
</evidence>
<evidence type="ECO:0000259" key="4">
    <source>
        <dbReference type="PROSITE" id="PS50995"/>
    </source>
</evidence>
<protein>
    <submittedName>
        <fullName evidence="5">MarR family transcriptional regulator</fullName>
    </submittedName>
</protein>
<dbReference type="GO" id="GO:0003677">
    <property type="term" value="F:DNA binding"/>
    <property type="evidence" value="ECO:0007669"/>
    <property type="project" value="UniProtKB-KW"/>
</dbReference>
<reference evidence="5" key="1">
    <citation type="submission" date="2021-06" db="EMBL/GenBank/DDBJ databases">
        <title>Vibrio nov. sp., novel gut bacterium isolated from Yellow Sea oyster.</title>
        <authorList>
            <person name="Muhammad N."/>
            <person name="Nguyen T.H."/>
            <person name="Lee Y.-J."/>
            <person name="Ko J."/>
            <person name="Kim S.-G."/>
        </authorList>
    </citation>
    <scope>NUCLEOTIDE SEQUENCE</scope>
    <source>
        <strain evidence="5">OG9-811</strain>
    </source>
</reference>
<dbReference type="KEGG" id="vos:KNV97_09975"/>
<evidence type="ECO:0000256" key="1">
    <source>
        <dbReference type="ARBA" id="ARBA00023015"/>
    </source>
</evidence>
<keyword evidence="3" id="KW-0804">Transcription</keyword>
<dbReference type="InterPro" id="IPR036390">
    <property type="entry name" value="WH_DNA-bd_sf"/>
</dbReference>
<keyword evidence="1" id="KW-0805">Transcription regulation</keyword>
<evidence type="ECO:0000313" key="5">
    <source>
        <dbReference type="EMBL" id="QXO18567.1"/>
    </source>
</evidence>
<dbReference type="SMART" id="SM00347">
    <property type="entry name" value="HTH_MARR"/>
    <property type="match status" value="1"/>
</dbReference>